<dbReference type="InterPro" id="IPR008978">
    <property type="entry name" value="HSP20-like_chaperone"/>
</dbReference>
<feature type="region of interest" description="Disordered" evidence="6">
    <location>
        <begin position="500"/>
        <end position="556"/>
    </location>
</feature>
<dbReference type="PROSITE" id="PS51203">
    <property type="entry name" value="CS"/>
    <property type="match status" value="1"/>
</dbReference>
<dbReference type="InterPro" id="IPR036627">
    <property type="entry name" value="CobW-likC_sf"/>
</dbReference>
<evidence type="ECO:0000259" key="7">
    <source>
        <dbReference type="PROSITE" id="PS51203"/>
    </source>
</evidence>
<dbReference type="SMART" id="SM00833">
    <property type="entry name" value="CobW_C"/>
    <property type="match status" value="1"/>
</dbReference>
<dbReference type="SUPFAM" id="SSF90002">
    <property type="entry name" value="Hypothetical protein YjiA, C-terminal domain"/>
    <property type="match status" value="1"/>
</dbReference>
<organism evidence="8">
    <name type="scientific">Alexandrium monilatum</name>
    <dbReference type="NCBI Taxonomy" id="311494"/>
    <lineage>
        <taxon>Eukaryota</taxon>
        <taxon>Sar</taxon>
        <taxon>Alveolata</taxon>
        <taxon>Dinophyceae</taxon>
        <taxon>Gonyaulacales</taxon>
        <taxon>Pyrocystaceae</taxon>
        <taxon>Alexandrium</taxon>
    </lineage>
</organism>
<dbReference type="Gene3D" id="3.40.50.300">
    <property type="entry name" value="P-loop containing nucleotide triphosphate hydrolases"/>
    <property type="match status" value="1"/>
</dbReference>
<keyword evidence="2" id="KW-0378">Hydrolase</keyword>
<dbReference type="SUPFAM" id="SSF49764">
    <property type="entry name" value="HSP20-like chaperones"/>
    <property type="match status" value="1"/>
</dbReference>
<dbReference type="InterPro" id="IPR027417">
    <property type="entry name" value="P-loop_NTPase"/>
</dbReference>
<evidence type="ECO:0000256" key="3">
    <source>
        <dbReference type="ARBA" id="ARBA00023186"/>
    </source>
</evidence>
<dbReference type="GO" id="GO:0016787">
    <property type="term" value="F:hydrolase activity"/>
    <property type="evidence" value="ECO:0007669"/>
    <property type="project" value="UniProtKB-KW"/>
</dbReference>
<evidence type="ECO:0000256" key="2">
    <source>
        <dbReference type="ARBA" id="ARBA00022801"/>
    </source>
</evidence>
<dbReference type="InterPro" id="IPR011629">
    <property type="entry name" value="CobW-like_C"/>
</dbReference>
<gene>
    <name evidence="8" type="ORF">AMON00008_LOCUS62448</name>
</gene>
<dbReference type="Pfam" id="PF07683">
    <property type="entry name" value="CobW_C"/>
    <property type="match status" value="1"/>
</dbReference>
<dbReference type="GO" id="GO:0000166">
    <property type="term" value="F:nucleotide binding"/>
    <property type="evidence" value="ECO:0007669"/>
    <property type="project" value="UniProtKB-KW"/>
</dbReference>
<dbReference type="AlphaFoldDB" id="A0A7S4T6K2"/>
<dbReference type="Pfam" id="PF02492">
    <property type="entry name" value="cobW"/>
    <property type="match status" value="1"/>
</dbReference>
<accession>A0A7S4T6K2</accession>
<keyword evidence="3" id="KW-0143">Chaperone</keyword>
<dbReference type="Pfam" id="PF04969">
    <property type="entry name" value="CS"/>
    <property type="match status" value="1"/>
</dbReference>
<name>A0A7S4T6K2_9DINO</name>
<dbReference type="InterPro" id="IPR003495">
    <property type="entry name" value="CobW/HypB/UreG_nucleotide-bd"/>
</dbReference>
<keyword evidence="1" id="KW-0547">Nucleotide-binding</keyword>
<comment type="catalytic activity">
    <reaction evidence="5">
        <text>GTP + H2O = GDP + phosphate + H(+)</text>
        <dbReference type="Rhea" id="RHEA:19669"/>
        <dbReference type="ChEBI" id="CHEBI:15377"/>
        <dbReference type="ChEBI" id="CHEBI:15378"/>
        <dbReference type="ChEBI" id="CHEBI:37565"/>
        <dbReference type="ChEBI" id="CHEBI:43474"/>
        <dbReference type="ChEBI" id="CHEBI:58189"/>
    </reaction>
    <physiologicalReaction direction="left-to-right" evidence="5">
        <dbReference type="Rhea" id="RHEA:19670"/>
    </physiologicalReaction>
</comment>
<feature type="domain" description="CS" evidence="7">
    <location>
        <begin position="404"/>
        <end position="497"/>
    </location>
</feature>
<dbReference type="CDD" id="cd03112">
    <property type="entry name" value="CobW-like"/>
    <property type="match status" value="1"/>
</dbReference>
<sequence>MLAAVAQPPPGAIPAVRPGCGGAATGSAGCSSGAGGNSRRVREALRFRTADIEHILPSAGGWEPCPRVAALLAGTRAAALALATAAATARRRRPAVPTAYLSQQQQQQHCRTRFRSGPGRGLSLAAAAGEARLGFSQRADEPDHDDTPTTTILDFSNTEERLRRIKDVDRTPVTLLTGFLGSGKTSLLKHILENQEGVRLGVVVNDVAAVNIDSQLVRKYERGGAIEVAELSNGCVCCTASDDLVASVQELVNRMGAAPFHHLVIELSGVGEPDAIRRHWDVGVEVGMPATLLTEIKRTVALVDASLFGRDWLDSRGAATRNEEGAQHQGYETVGQLLAEQVERADVVLVNKMDLATAAELATTERVVRALNPGCEVIRSTFGRVSPIEILPEIPRSIRYPEFGRGRNYRWAQNEAVVQLRVKVPPRTKSKDVDFNIGRTWVEVWIRGEAVPRLQGKLFGRLRGLDEWLWELDGEGDDRHVAVFLEKSQEAMWEDLWEQPARGEEAPVHEPALEVSPAGGSEGAALQEEEHGHGHGHDHGHDGHGHSHDGGDGHDHALATTAQQRFGIHSFVFRESRPFSSRRLQQLIDTWPLPEENKKAFTLEDLDLGPGPEGGPSAPPGDSAAGAAVLRPVLRSKGFCWVDSEPLKMHEWSHAGRTLSVLPTEWWWSVLKEDQLKFQVSYPGAKKRYEQIKEEKWDDEWGDRRQELVFIGGPDMSEQDITALLRTCLLSDEELRAYREQAETLSPPDTYFGIEGLIRQMGEDPATFGKNRQASPGGADPIDA</sequence>
<evidence type="ECO:0000313" key="8">
    <source>
        <dbReference type="EMBL" id="CAE4665217.1"/>
    </source>
</evidence>
<proteinExistence type="inferred from homology"/>
<dbReference type="Gene3D" id="2.60.40.790">
    <property type="match status" value="1"/>
</dbReference>
<evidence type="ECO:0000256" key="1">
    <source>
        <dbReference type="ARBA" id="ARBA00022741"/>
    </source>
</evidence>
<dbReference type="CDD" id="cd06467">
    <property type="entry name" value="p23_NUDC_like"/>
    <property type="match status" value="1"/>
</dbReference>
<dbReference type="PANTHER" id="PTHR43603:SF1">
    <property type="entry name" value="ZINC-REGULATED GTPASE METALLOPROTEIN ACTIVATOR 1"/>
    <property type="match status" value="1"/>
</dbReference>
<dbReference type="EMBL" id="HBNR01087117">
    <property type="protein sequence ID" value="CAE4665217.1"/>
    <property type="molecule type" value="Transcribed_RNA"/>
</dbReference>
<feature type="compositionally biased region" description="Basic and acidic residues" evidence="6">
    <location>
        <begin position="501"/>
        <end position="512"/>
    </location>
</feature>
<dbReference type="InterPro" id="IPR007052">
    <property type="entry name" value="CS_dom"/>
</dbReference>
<evidence type="ECO:0000256" key="4">
    <source>
        <dbReference type="ARBA" id="ARBA00034320"/>
    </source>
</evidence>
<feature type="region of interest" description="Disordered" evidence="6">
    <location>
        <begin position="763"/>
        <end position="784"/>
    </location>
</feature>
<feature type="compositionally biased region" description="Basic and acidic residues" evidence="6">
    <location>
        <begin position="528"/>
        <end position="556"/>
    </location>
</feature>
<dbReference type="InterPro" id="IPR051927">
    <property type="entry name" value="Zn_Chap_cDPG_Synth"/>
</dbReference>
<protein>
    <recommendedName>
        <fullName evidence="7">CS domain-containing protein</fullName>
    </recommendedName>
</protein>
<dbReference type="PANTHER" id="PTHR43603">
    <property type="entry name" value="COBW DOMAIN-CONTAINING PROTEIN DDB_G0274527"/>
    <property type="match status" value="1"/>
</dbReference>
<comment type="similarity">
    <text evidence="4">Belongs to the SIMIBI class G3E GTPase family. ZNG1 subfamily.</text>
</comment>
<evidence type="ECO:0000256" key="6">
    <source>
        <dbReference type="SAM" id="MobiDB-lite"/>
    </source>
</evidence>
<reference evidence="8" key="1">
    <citation type="submission" date="2021-01" db="EMBL/GenBank/DDBJ databases">
        <authorList>
            <person name="Corre E."/>
            <person name="Pelletier E."/>
            <person name="Niang G."/>
            <person name="Scheremetjew M."/>
            <person name="Finn R."/>
            <person name="Kale V."/>
            <person name="Holt S."/>
            <person name="Cochrane G."/>
            <person name="Meng A."/>
            <person name="Brown T."/>
            <person name="Cohen L."/>
        </authorList>
    </citation>
    <scope>NUCLEOTIDE SEQUENCE</scope>
    <source>
        <strain evidence="8">CCMP3105</strain>
    </source>
</reference>
<dbReference type="SUPFAM" id="SSF52540">
    <property type="entry name" value="P-loop containing nucleoside triphosphate hydrolases"/>
    <property type="match status" value="1"/>
</dbReference>
<dbReference type="Gene3D" id="3.30.1220.10">
    <property type="entry name" value="CobW-like, C-terminal domain"/>
    <property type="match status" value="1"/>
</dbReference>
<evidence type="ECO:0000256" key="5">
    <source>
        <dbReference type="ARBA" id="ARBA00049117"/>
    </source>
</evidence>